<dbReference type="RefSeq" id="WP_017041538.1">
    <property type="nucleotide sequence ID" value="NZ_AJYQ02000028.1"/>
</dbReference>
<dbReference type="AlphaFoldDB" id="A0A1E5BIB1"/>
<dbReference type="EMBL" id="AJYQ02000028">
    <property type="protein sequence ID" value="OEE37082.1"/>
    <property type="molecule type" value="Genomic_DNA"/>
</dbReference>
<name>A0A1E5BIB1_9VIBR</name>
<feature type="signal peptide" evidence="1">
    <location>
        <begin position="1"/>
        <end position="18"/>
    </location>
</feature>
<keyword evidence="1" id="KW-0732">Signal</keyword>
<evidence type="ECO:0000256" key="1">
    <source>
        <dbReference type="SAM" id="SignalP"/>
    </source>
</evidence>
<dbReference type="STRING" id="1187848.A1QO_18090"/>
<organism evidence="2 3">
    <name type="scientific">Vibrio genomosp. F10 str. ZF-129</name>
    <dbReference type="NCBI Taxonomy" id="1187848"/>
    <lineage>
        <taxon>Bacteria</taxon>
        <taxon>Pseudomonadati</taxon>
        <taxon>Pseudomonadota</taxon>
        <taxon>Gammaproteobacteria</taxon>
        <taxon>Vibrionales</taxon>
        <taxon>Vibrionaceae</taxon>
        <taxon>Vibrio</taxon>
    </lineage>
</organism>
<sequence length="116" mass="12838">MRFVLCILVAFILGGCSAPPVSKVQDTINKDYSGKELGEVLSELKSDGYFCYRNKKVESDIRLKTITDGTLDDVEFYVCNLEDSDAFCVVTAGTNLVSQYGKVLRVNGIHQETNCL</sequence>
<evidence type="ECO:0000313" key="3">
    <source>
        <dbReference type="Proteomes" id="UP000094741"/>
    </source>
</evidence>
<reference evidence="2 3" key="1">
    <citation type="journal article" date="2012" name="Science">
        <title>Ecological populations of bacteria act as socially cohesive units of antibiotic production and resistance.</title>
        <authorList>
            <person name="Cordero O.X."/>
            <person name="Wildschutte H."/>
            <person name="Kirkup B."/>
            <person name="Proehl S."/>
            <person name="Ngo L."/>
            <person name="Hussain F."/>
            <person name="Le Roux F."/>
            <person name="Mincer T."/>
            <person name="Polz M.F."/>
        </authorList>
    </citation>
    <scope>NUCLEOTIDE SEQUENCE [LARGE SCALE GENOMIC DNA]</scope>
    <source>
        <strain evidence="2 3">ZF-129</strain>
    </source>
</reference>
<dbReference type="PROSITE" id="PS51257">
    <property type="entry name" value="PROKAR_LIPOPROTEIN"/>
    <property type="match status" value="1"/>
</dbReference>
<gene>
    <name evidence="2" type="ORF">A1QO_18090</name>
</gene>
<dbReference type="OrthoDB" id="5872741at2"/>
<accession>A0A1E5BIB1</accession>
<evidence type="ECO:0008006" key="4">
    <source>
        <dbReference type="Google" id="ProtNLM"/>
    </source>
</evidence>
<comment type="caution">
    <text evidence="2">The sequence shown here is derived from an EMBL/GenBank/DDBJ whole genome shotgun (WGS) entry which is preliminary data.</text>
</comment>
<evidence type="ECO:0000313" key="2">
    <source>
        <dbReference type="EMBL" id="OEE37082.1"/>
    </source>
</evidence>
<protein>
    <recommendedName>
        <fullName evidence="4">Lipoprotein</fullName>
    </recommendedName>
</protein>
<dbReference type="Proteomes" id="UP000094741">
    <property type="component" value="Unassembled WGS sequence"/>
</dbReference>
<feature type="chain" id="PRO_5009171643" description="Lipoprotein" evidence="1">
    <location>
        <begin position="19"/>
        <end position="116"/>
    </location>
</feature>
<proteinExistence type="predicted"/>